<organism evidence="2 3">
    <name type="scientific">Psilocybe cf. subviscida</name>
    <dbReference type="NCBI Taxonomy" id="2480587"/>
    <lineage>
        <taxon>Eukaryota</taxon>
        <taxon>Fungi</taxon>
        <taxon>Dikarya</taxon>
        <taxon>Basidiomycota</taxon>
        <taxon>Agaricomycotina</taxon>
        <taxon>Agaricomycetes</taxon>
        <taxon>Agaricomycetidae</taxon>
        <taxon>Agaricales</taxon>
        <taxon>Agaricineae</taxon>
        <taxon>Strophariaceae</taxon>
        <taxon>Psilocybe</taxon>
    </lineage>
</organism>
<name>A0A8H5BSC5_9AGAR</name>
<comment type="caution">
    <text evidence="2">The sequence shown here is derived from an EMBL/GenBank/DDBJ whole genome shotgun (WGS) entry which is preliminary data.</text>
</comment>
<sequence length="342" mass="38063">MAAPSPFDNVKFPALSELPFKNGDPKGAIWGFYEHLSSSSTPDELGSLNLLTPARILRASKTEIKHGKVVSLNWELHKPFPAGHKRKGLEHKAFRMPAIRHPVIMDDELHFNTQCSSQWDGFRHYSLGETGQFYNGLTTEEVVDAAGVGKTSAFEKAERNGIHAFQGKIVGRGVLLDYYAYTQERGISYAPNDYHEVSASDLDECAKKQGTVLEQGDILFVRTGFVTAYENAAQEDRDAFGREARAAGLRQGMEEVQWLWDHHFAAVACDNPAFEVQPNKLAKWGLHDYLLPLWGTPVGEMFDLEELSRVCKELGRYSFFVTSSPLNVVNGIGSPPNALAIF</sequence>
<dbReference type="AlphaFoldDB" id="A0A8H5BSC5"/>
<keyword evidence="3" id="KW-1185">Reference proteome</keyword>
<dbReference type="OrthoDB" id="5396at2759"/>
<dbReference type="EMBL" id="JAACJJ010000003">
    <property type="protein sequence ID" value="KAF5328685.1"/>
    <property type="molecule type" value="Genomic_DNA"/>
</dbReference>
<dbReference type="InterPro" id="IPR037175">
    <property type="entry name" value="KFase_sf"/>
</dbReference>
<dbReference type="Pfam" id="PF04199">
    <property type="entry name" value="Cyclase"/>
    <property type="match status" value="1"/>
</dbReference>
<dbReference type="InterPro" id="IPR007325">
    <property type="entry name" value="KFase/CYL"/>
</dbReference>
<protein>
    <recommendedName>
        <fullName evidence="4">Cyclase</fullName>
    </recommendedName>
</protein>
<evidence type="ECO:0000313" key="2">
    <source>
        <dbReference type="EMBL" id="KAF5328685.1"/>
    </source>
</evidence>
<comment type="similarity">
    <text evidence="1">Belongs to the Cyclase 1 superfamily.</text>
</comment>
<dbReference type="PANTHER" id="PTHR34861">
    <property type="match status" value="1"/>
</dbReference>
<evidence type="ECO:0000256" key="1">
    <source>
        <dbReference type="ARBA" id="ARBA00007865"/>
    </source>
</evidence>
<gene>
    <name evidence="2" type="ORF">D9619_011694</name>
</gene>
<dbReference type="Proteomes" id="UP000567179">
    <property type="component" value="Unassembled WGS sequence"/>
</dbReference>
<dbReference type="GO" id="GO:0019441">
    <property type="term" value="P:L-tryptophan catabolic process to kynurenine"/>
    <property type="evidence" value="ECO:0007669"/>
    <property type="project" value="InterPro"/>
</dbReference>
<evidence type="ECO:0008006" key="4">
    <source>
        <dbReference type="Google" id="ProtNLM"/>
    </source>
</evidence>
<accession>A0A8H5BSC5</accession>
<reference evidence="2 3" key="1">
    <citation type="journal article" date="2020" name="ISME J.">
        <title>Uncovering the hidden diversity of litter-decomposition mechanisms in mushroom-forming fungi.</title>
        <authorList>
            <person name="Floudas D."/>
            <person name="Bentzer J."/>
            <person name="Ahren D."/>
            <person name="Johansson T."/>
            <person name="Persson P."/>
            <person name="Tunlid A."/>
        </authorList>
    </citation>
    <scope>NUCLEOTIDE SEQUENCE [LARGE SCALE GENOMIC DNA]</scope>
    <source>
        <strain evidence="2 3">CBS 101986</strain>
    </source>
</reference>
<evidence type="ECO:0000313" key="3">
    <source>
        <dbReference type="Proteomes" id="UP000567179"/>
    </source>
</evidence>
<dbReference type="GO" id="GO:0004061">
    <property type="term" value="F:arylformamidase activity"/>
    <property type="evidence" value="ECO:0007669"/>
    <property type="project" value="InterPro"/>
</dbReference>
<dbReference type="SUPFAM" id="SSF102198">
    <property type="entry name" value="Putative cyclase"/>
    <property type="match status" value="1"/>
</dbReference>
<proteinExistence type="inferred from homology"/>
<dbReference type="Gene3D" id="3.50.30.50">
    <property type="entry name" value="Putative cyclase"/>
    <property type="match status" value="1"/>
</dbReference>